<evidence type="ECO:0000259" key="2">
    <source>
        <dbReference type="Pfam" id="PF19364"/>
    </source>
</evidence>
<comment type="caution">
    <text evidence="3">The sequence shown here is derived from an EMBL/GenBank/DDBJ whole genome shotgun (WGS) entry which is preliminary data.</text>
</comment>
<dbReference type="NCBIfam" id="NF040746">
    <property type="entry name" value="reduct_C_beta"/>
    <property type="match status" value="1"/>
</dbReference>
<dbReference type="Pfam" id="PF19364">
    <property type="entry name" value="DUF5940"/>
    <property type="match status" value="1"/>
</dbReference>
<feature type="region of interest" description="Disordered" evidence="1">
    <location>
        <begin position="501"/>
        <end position="522"/>
    </location>
</feature>
<dbReference type="EC" id="1.21.4.-" evidence="3"/>
<dbReference type="GO" id="GO:0016491">
    <property type="term" value="F:oxidoreductase activity"/>
    <property type="evidence" value="ECO:0007669"/>
    <property type="project" value="UniProtKB-KW"/>
</dbReference>
<evidence type="ECO:0000256" key="1">
    <source>
        <dbReference type="SAM" id="MobiDB-lite"/>
    </source>
</evidence>
<dbReference type="Gene3D" id="3.40.718.10">
    <property type="entry name" value="Isopropylmalate Dehydrogenase"/>
    <property type="match status" value="1"/>
</dbReference>
<evidence type="ECO:0000313" key="3">
    <source>
        <dbReference type="EMBL" id="MEQ2426328.1"/>
    </source>
</evidence>
<dbReference type="NCBIfam" id="NF040747">
    <property type="entry name" value="reduct_C_alpha"/>
    <property type="match status" value="1"/>
</dbReference>
<dbReference type="SUPFAM" id="SSF53659">
    <property type="entry name" value="Isocitrate/Isopropylmalate dehydrogenase-like"/>
    <property type="match status" value="1"/>
</dbReference>
<dbReference type="SUPFAM" id="SSF53901">
    <property type="entry name" value="Thiolase-like"/>
    <property type="match status" value="1"/>
</dbReference>
<proteinExistence type="predicted"/>
<dbReference type="InterPro" id="IPR016039">
    <property type="entry name" value="Thiolase-like"/>
</dbReference>
<gene>
    <name evidence="3" type="primary">grdC</name>
    <name evidence="3" type="ORF">WMQ36_15245</name>
</gene>
<dbReference type="Proteomes" id="UP001454086">
    <property type="component" value="Unassembled WGS sequence"/>
</dbReference>
<dbReference type="InterPro" id="IPR003664">
    <property type="entry name" value="FA_synthesis"/>
</dbReference>
<keyword evidence="3" id="KW-0560">Oxidoreductase</keyword>
<sequence>MKGYPVIKGTSYTLAATPDMVIYNGTTQTTERVVNPDSGYLVELPGHLREYEDVLSYIPNQVYIGNASHEELGETPFPYYDKKWKEPKENGPFGCILPEDEFYGVMHICDVFELVMLEEGFARTVKDKLEKRGMFTQEQLEGLLKNNGSREELERLVREEHSEGLYIRREELAGVVKRAHDVDVNLSAHVMLENLVSKASNVISLIELKLKNEFNPDDVEYVIDCCEEACGDMNQRGGGNFAKASAEIAGYKNATGSDVRGFCAGPAHAMIHAAALVKSGTFKNVIVTAGGCTAKLGMNGKDHVKKGLPILEDCIAGFSVLVSEDDGIHPQIRTDIVGCHKIGTGSAPQMVISSLVAEPLEKAGLKFTDIDKYAPELQNPDITKPAGAGDVPEANYKMIAALAVMKKQIERADILSFVKKHGMTGWAPTQGHIPSGVPYLGPLVKECMEGRTKRAMIVGKGSLFLGRMTNLFDGVSFVVEANEGDGAAEGVKDGRVNAGEVETGEGKAGNEKAGNVKAGNEKAERTHSSLARAVSCCGTKVVFALEGSEHGQEDTDLALNLAARKGIEVTVLDGPDAHKAMELALASGDAQAAVTMHYPFPIGVSTVGKVITPAKGKPMYIANTTGTSDTDRVSALVRNAIAGIIAAKADGIQNPTVGIANIDGARACEKILKALKENGYDIRLAQSARADKGVEMRGNDLLMGTADVVVMDSLTGNLMMKMFSSYTTGGQYEATGYGYGPGIGEGYDKLVMIVSRASGAPVIAGAMEYAASLIAGDWKAVAAAEYAAARNAGLDALLARNAPARQEEAEAAACPPKEVVTAAIPGIEVMDLDDAVMTLWKAGIYAESGMGCTGPIVQISEANLEKAAGILKEAGYID</sequence>
<dbReference type="EMBL" id="JBBMFM010000058">
    <property type="protein sequence ID" value="MEQ2426328.1"/>
    <property type="molecule type" value="Genomic_DNA"/>
</dbReference>
<evidence type="ECO:0000313" key="4">
    <source>
        <dbReference type="Proteomes" id="UP001454086"/>
    </source>
</evidence>
<dbReference type="Pfam" id="PF02504">
    <property type="entry name" value="FA_synthesis"/>
    <property type="match status" value="1"/>
</dbReference>
<organism evidence="3 4">
    <name type="scientific">Enterocloster hominis</name>
    <name type="common">ex Hitch et al. 2024</name>
    <dbReference type="NCBI Taxonomy" id="1917870"/>
    <lineage>
        <taxon>Bacteria</taxon>
        <taxon>Bacillati</taxon>
        <taxon>Bacillota</taxon>
        <taxon>Clostridia</taxon>
        <taxon>Lachnospirales</taxon>
        <taxon>Lachnospiraceae</taxon>
        <taxon>Enterocloster</taxon>
    </lineage>
</organism>
<dbReference type="InterPro" id="IPR045984">
    <property type="entry name" value="DUF5940"/>
</dbReference>
<reference evidence="3 4" key="1">
    <citation type="submission" date="2024-03" db="EMBL/GenBank/DDBJ databases">
        <title>Human intestinal bacterial collection.</title>
        <authorList>
            <person name="Pauvert C."/>
            <person name="Hitch T.C.A."/>
            <person name="Clavel T."/>
        </authorList>
    </citation>
    <scope>NUCLEOTIDE SEQUENCE [LARGE SCALE GENOMIC DNA]</scope>
    <source>
        <strain evidence="3 4">CLA-SR-H021</strain>
    </source>
</reference>
<feature type="domain" description="DUF5940" evidence="2">
    <location>
        <begin position="351"/>
        <end position="492"/>
    </location>
</feature>
<protein>
    <submittedName>
        <fullName evidence="3">Glycine/sarcosine/betaine reductase complex component C subunit beta</fullName>
        <ecNumber evidence="3">1.21.4.-</ecNumber>
    </submittedName>
</protein>
<name>A0ABV1D7F3_9FIRM</name>
<dbReference type="RefSeq" id="WP_349118327.1">
    <property type="nucleotide sequence ID" value="NZ_JBBMFM010000058.1"/>
</dbReference>
<accession>A0ABV1D7F3</accession>
<keyword evidence="4" id="KW-1185">Reference proteome</keyword>